<dbReference type="Pfam" id="PF12796">
    <property type="entry name" value="Ank_2"/>
    <property type="match status" value="1"/>
</dbReference>
<dbReference type="Gene3D" id="1.25.40.20">
    <property type="entry name" value="Ankyrin repeat-containing domain"/>
    <property type="match status" value="1"/>
</dbReference>
<dbReference type="InterPro" id="IPR036770">
    <property type="entry name" value="Ankyrin_rpt-contain_sf"/>
</dbReference>
<dbReference type="InterPro" id="IPR002110">
    <property type="entry name" value="Ankyrin_rpt"/>
</dbReference>
<organism evidence="4 5">
    <name type="scientific">Liquidambar formosana</name>
    <name type="common">Formosan gum</name>
    <dbReference type="NCBI Taxonomy" id="63359"/>
    <lineage>
        <taxon>Eukaryota</taxon>
        <taxon>Viridiplantae</taxon>
        <taxon>Streptophyta</taxon>
        <taxon>Embryophyta</taxon>
        <taxon>Tracheophyta</taxon>
        <taxon>Spermatophyta</taxon>
        <taxon>Magnoliopsida</taxon>
        <taxon>eudicotyledons</taxon>
        <taxon>Gunneridae</taxon>
        <taxon>Pentapetalae</taxon>
        <taxon>Saxifragales</taxon>
        <taxon>Altingiaceae</taxon>
        <taxon>Liquidambar</taxon>
    </lineage>
</organism>
<dbReference type="SUPFAM" id="SSF48403">
    <property type="entry name" value="Ankyrin repeat"/>
    <property type="match status" value="1"/>
</dbReference>
<protein>
    <submittedName>
        <fullName evidence="4">Uncharacterized protein</fullName>
    </submittedName>
</protein>
<feature type="transmembrane region" description="Helical" evidence="3">
    <location>
        <begin position="122"/>
        <end position="148"/>
    </location>
</feature>
<evidence type="ECO:0000256" key="2">
    <source>
        <dbReference type="ARBA" id="ARBA00023043"/>
    </source>
</evidence>
<dbReference type="AlphaFoldDB" id="A0AAP0REH1"/>
<dbReference type="Proteomes" id="UP001415857">
    <property type="component" value="Unassembled WGS sequence"/>
</dbReference>
<keyword evidence="1" id="KW-0677">Repeat</keyword>
<keyword evidence="3" id="KW-0472">Membrane</keyword>
<name>A0AAP0REH1_LIQFO</name>
<dbReference type="PANTHER" id="PTHR24186:SF37">
    <property type="entry name" value="PGG DOMAIN-CONTAINING PROTEIN"/>
    <property type="match status" value="1"/>
</dbReference>
<dbReference type="GO" id="GO:0005886">
    <property type="term" value="C:plasma membrane"/>
    <property type="evidence" value="ECO:0007669"/>
    <property type="project" value="TreeGrafter"/>
</dbReference>
<keyword evidence="2" id="KW-0040">ANK repeat</keyword>
<evidence type="ECO:0000256" key="3">
    <source>
        <dbReference type="SAM" id="Phobius"/>
    </source>
</evidence>
<dbReference type="EMBL" id="JBBPBK010000011">
    <property type="protein sequence ID" value="KAK9275296.1"/>
    <property type="molecule type" value="Genomic_DNA"/>
</dbReference>
<evidence type="ECO:0000256" key="1">
    <source>
        <dbReference type="ARBA" id="ARBA00022737"/>
    </source>
</evidence>
<keyword evidence="3" id="KW-0812">Transmembrane</keyword>
<keyword evidence="5" id="KW-1185">Reference proteome</keyword>
<sequence>MGLRLSTWHQQRVTLDIVKELLSANPEVCMVRNQDGRSPLHVAAIKGRVGVLDEVVRVKPESTRVLTDRGETVLHLCVVHNRLEGLKLLVESIGNDKGLMNSKDCDGNTILHIAVAKKQIEVCFVILLNYIVGMHVFIFLVCLCDLILSY</sequence>
<evidence type="ECO:0000313" key="5">
    <source>
        <dbReference type="Proteomes" id="UP001415857"/>
    </source>
</evidence>
<dbReference type="SMART" id="SM00248">
    <property type="entry name" value="ANK"/>
    <property type="match status" value="3"/>
</dbReference>
<evidence type="ECO:0000313" key="4">
    <source>
        <dbReference type="EMBL" id="KAK9275296.1"/>
    </source>
</evidence>
<gene>
    <name evidence="4" type="ORF">L1049_022558</name>
</gene>
<accession>A0AAP0REH1</accession>
<keyword evidence="3" id="KW-1133">Transmembrane helix</keyword>
<comment type="caution">
    <text evidence="4">The sequence shown here is derived from an EMBL/GenBank/DDBJ whole genome shotgun (WGS) entry which is preliminary data.</text>
</comment>
<proteinExistence type="predicted"/>
<reference evidence="4 5" key="1">
    <citation type="journal article" date="2024" name="Plant J.">
        <title>Genome sequences and population genomics reveal climatic adaptation and genomic divergence between two closely related sweetgum species.</title>
        <authorList>
            <person name="Xu W.Q."/>
            <person name="Ren C.Q."/>
            <person name="Zhang X.Y."/>
            <person name="Comes H.P."/>
            <person name="Liu X.H."/>
            <person name="Li Y.G."/>
            <person name="Kettle C.J."/>
            <person name="Jalonen R."/>
            <person name="Gaisberger H."/>
            <person name="Ma Y.Z."/>
            <person name="Qiu Y.X."/>
        </authorList>
    </citation>
    <scope>NUCLEOTIDE SEQUENCE [LARGE SCALE GENOMIC DNA]</scope>
    <source>
        <strain evidence="4">Hangzhou</strain>
    </source>
</reference>
<dbReference type="PANTHER" id="PTHR24186">
    <property type="entry name" value="PROTEIN PHOSPHATASE 1 REGULATORY SUBUNIT"/>
    <property type="match status" value="1"/>
</dbReference>